<dbReference type="InterPro" id="IPR003442">
    <property type="entry name" value="T6A_TsaE"/>
</dbReference>
<dbReference type="PANTHER" id="PTHR33540">
    <property type="entry name" value="TRNA THREONYLCARBAMOYLADENOSINE BIOSYNTHESIS PROTEIN TSAE"/>
    <property type="match status" value="1"/>
</dbReference>
<evidence type="ECO:0000256" key="1">
    <source>
        <dbReference type="ARBA" id="ARBA00004496"/>
    </source>
</evidence>
<dbReference type="SUPFAM" id="SSF52540">
    <property type="entry name" value="P-loop containing nucleoside triphosphate hydrolases"/>
    <property type="match status" value="1"/>
</dbReference>
<keyword evidence="8" id="KW-0067">ATP-binding</keyword>
<keyword evidence="11" id="KW-0808">Transferase</keyword>
<comment type="similarity">
    <text evidence="2">Belongs to the TsaE family.</text>
</comment>
<sequence length="171" mass="18893">MDAPQFDPQAFGLPESPALVLDLSDEEVTRRLGRALAQSLDAGAFVGLIGNLGAGKTTLVQSLVRTLAPDAEATSPTYTLLNEYETDPPVVHVDLYRLETYDELESIGYWDYAESGFAITCVEWLDRIPEAWPREGLILEMERVDSQRTARLWATPGFDTVAADISERLTS</sequence>
<dbReference type="InterPro" id="IPR027417">
    <property type="entry name" value="P-loop_NTPase"/>
</dbReference>
<keyword evidence="5" id="KW-0819">tRNA processing</keyword>
<keyword evidence="4" id="KW-0963">Cytoplasm</keyword>
<dbReference type="PANTHER" id="PTHR33540:SF2">
    <property type="entry name" value="TRNA THREONYLCARBAMOYLADENOSINE BIOSYNTHESIS PROTEIN TSAE"/>
    <property type="match status" value="1"/>
</dbReference>
<comment type="subcellular location">
    <subcellularLocation>
        <location evidence="1">Cytoplasm</location>
    </subcellularLocation>
</comment>
<evidence type="ECO:0000256" key="4">
    <source>
        <dbReference type="ARBA" id="ARBA00022490"/>
    </source>
</evidence>
<dbReference type="Pfam" id="PF02367">
    <property type="entry name" value="TsaE"/>
    <property type="match status" value="1"/>
</dbReference>
<evidence type="ECO:0000256" key="10">
    <source>
        <dbReference type="ARBA" id="ARBA00032441"/>
    </source>
</evidence>
<protein>
    <recommendedName>
        <fullName evidence="3">tRNA threonylcarbamoyladenosine biosynthesis protein TsaE</fullName>
    </recommendedName>
    <alternativeName>
        <fullName evidence="10">t(6)A37 threonylcarbamoyladenosine biosynthesis protein TsaE</fullName>
    </alternativeName>
</protein>
<keyword evidence="6" id="KW-0479">Metal-binding</keyword>
<dbReference type="GO" id="GO:0002949">
    <property type="term" value="P:tRNA threonylcarbamoyladenosine modification"/>
    <property type="evidence" value="ECO:0007669"/>
    <property type="project" value="InterPro"/>
</dbReference>
<dbReference type="GO" id="GO:0005737">
    <property type="term" value="C:cytoplasm"/>
    <property type="evidence" value="ECO:0007669"/>
    <property type="project" value="UniProtKB-SubCell"/>
</dbReference>
<proteinExistence type="inferred from homology"/>
<evidence type="ECO:0000256" key="9">
    <source>
        <dbReference type="ARBA" id="ARBA00022842"/>
    </source>
</evidence>
<dbReference type="GO" id="GO:0005524">
    <property type="term" value="F:ATP binding"/>
    <property type="evidence" value="ECO:0007669"/>
    <property type="project" value="UniProtKB-KW"/>
</dbReference>
<organism evidence="11 12">
    <name type="scientific">Persicimonas caeni</name>
    <dbReference type="NCBI Taxonomy" id="2292766"/>
    <lineage>
        <taxon>Bacteria</taxon>
        <taxon>Deltaproteobacteria</taxon>
        <taxon>Bradymonadales</taxon>
        <taxon>Bradymonadaceae</taxon>
        <taxon>Persicimonas</taxon>
    </lineage>
</organism>
<evidence type="ECO:0000256" key="2">
    <source>
        <dbReference type="ARBA" id="ARBA00007599"/>
    </source>
</evidence>
<dbReference type="AlphaFoldDB" id="A0A4Y6Q1X6"/>
<dbReference type="NCBIfam" id="TIGR00150">
    <property type="entry name" value="T6A_YjeE"/>
    <property type="match status" value="1"/>
</dbReference>
<evidence type="ECO:0000256" key="6">
    <source>
        <dbReference type="ARBA" id="ARBA00022723"/>
    </source>
</evidence>
<dbReference type="EMBL" id="CP041186">
    <property type="protein sequence ID" value="QDG54601.1"/>
    <property type="molecule type" value="Genomic_DNA"/>
</dbReference>
<dbReference type="OrthoDB" id="9799110at2"/>
<accession>A0A4Y6Q1X6</accession>
<keyword evidence="9" id="KW-0460">Magnesium</keyword>
<evidence type="ECO:0000256" key="5">
    <source>
        <dbReference type="ARBA" id="ARBA00022694"/>
    </source>
</evidence>
<keyword evidence="7" id="KW-0547">Nucleotide-binding</keyword>
<keyword evidence="12" id="KW-1185">Reference proteome</keyword>
<name>A0A4Y6Q1X6_PERCE</name>
<evidence type="ECO:0000256" key="7">
    <source>
        <dbReference type="ARBA" id="ARBA00022741"/>
    </source>
</evidence>
<dbReference type="RefSeq" id="WP_141201045.1">
    <property type="nucleotide sequence ID" value="NZ_CP041186.1"/>
</dbReference>
<gene>
    <name evidence="11" type="primary">tsaE</name>
    <name evidence="11" type="ORF">FIV42_28800</name>
</gene>
<dbReference type="Proteomes" id="UP000315995">
    <property type="component" value="Chromosome"/>
</dbReference>
<evidence type="ECO:0000313" key="12">
    <source>
        <dbReference type="Proteomes" id="UP000315995"/>
    </source>
</evidence>
<evidence type="ECO:0000313" key="11">
    <source>
        <dbReference type="EMBL" id="QDG54601.1"/>
    </source>
</evidence>
<evidence type="ECO:0000256" key="3">
    <source>
        <dbReference type="ARBA" id="ARBA00019010"/>
    </source>
</evidence>
<accession>A0A5B8YCW7</accession>
<reference evidence="11 12" key="1">
    <citation type="submission" date="2019-06" db="EMBL/GenBank/DDBJ databases">
        <title>Persicimonas caeni gen. nov., sp. nov., a predatory bacterium isolated from solar saltern.</title>
        <authorList>
            <person name="Wang S."/>
        </authorList>
    </citation>
    <scope>NUCLEOTIDE SEQUENCE [LARGE SCALE GENOMIC DNA]</scope>
    <source>
        <strain evidence="11 12">YN101</strain>
    </source>
</reference>
<dbReference type="GO" id="GO:0016740">
    <property type="term" value="F:transferase activity"/>
    <property type="evidence" value="ECO:0007669"/>
    <property type="project" value="UniProtKB-KW"/>
</dbReference>
<dbReference type="GO" id="GO:0046872">
    <property type="term" value="F:metal ion binding"/>
    <property type="evidence" value="ECO:0007669"/>
    <property type="project" value="UniProtKB-KW"/>
</dbReference>
<dbReference type="Gene3D" id="3.40.50.300">
    <property type="entry name" value="P-loop containing nucleotide triphosphate hydrolases"/>
    <property type="match status" value="1"/>
</dbReference>
<evidence type="ECO:0000256" key="8">
    <source>
        <dbReference type="ARBA" id="ARBA00022840"/>
    </source>
</evidence>